<feature type="compositionally biased region" description="Acidic residues" evidence="1">
    <location>
        <begin position="35"/>
        <end position="46"/>
    </location>
</feature>
<proteinExistence type="predicted"/>
<evidence type="ECO:0000313" key="3">
    <source>
        <dbReference type="Proteomes" id="UP001152888"/>
    </source>
</evidence>
<dbReference type="AlphaFoldDB" id="A0A9P0KZZ0"/>
<feature type="region of interest" description="Disordered" evidence="1">
    <location>
        <begin position="23"/>
        <end position="81"/>
    </location>
</feature>
<gene>
    <name evidence="2" type="ORF">ACAOBT_LOCUS15738</name>
</gene>
<name>A0A9P0KZZ0_ACAOB</name>
<dbReference type="EMBL" id="CAKOFQ010006945">
    <property type="protein sequence ID" value="CAH1983786.1"/>
    <property type="molecule type" value="Genomic_DNA"/>
</dbReference>
<keyword evidence="3" id="KW-1185">Reference proteome</keyword>
<comment type="caution">
    <text evidence="2">The sequence shown here is derived from an EMBL/GenBank/DDBJ whole genome shotgun (WGS) entry which is preliminary data.</text>
</comment>
<evidence type="ECO:0000313" key="2">
    <source>
        <dbReference type="EMBL" id="CAH1983786.1"/>
    </source>
</evidence>
<accession>A0A9P0KZZ0</accession>
<sequence length="100" mass="11152">MDFLRPDAVSLIIEPRQLKGNVVSPERTFSRNNDGDDIADEDDLPDMESPQAVVTDKGELNMSSSETSKMEPPVPASNHRVENSMIHNQVMLTFVLLVLQ</sequence>
<organism evidence="2 3">
    <name type="scientific">Acanthoscelides obtectus</name>
    <name type="common">Bean weevil</name>
    <name type="synonym">Bruchus obtectus</name>
    <dbReference type="NCBI Taxonomy" id="200917"/>
    <lineage>
        <taxon>Eukaryota</taxon>
        <taxon>Metazoa</taxon>
        <taxon>Ecdysozoa</taxon>
        <taxon>Arthropoda</taxon>
        <taxon>Hexapoda</taxon>
        <taxon>Insecta</taxon>
        <taxon>Pterygota</taxon>
        <taxon>Neoptera</taxon>
        <taxon>Endopterygota</taxon>
        <taxon>Coleoptera</taxon>
        <taxon>Polyphaga</taxon>
        <taxon>Cucujiformia</taxon>
        <taxon>Chrysomeloidea</taxon>
        <taxon>Chrysomelidae</taxon>
        <taxon>Bruchinae</taxon>
        <taxon>Bruchini</taxon>
        <taxon>Acanthoscelides</taxon>
    </lineage>
</organism>
<dbReference type="Proteomes" id="UP001152888">
    <property type="component" value="Unassembled WGS sequence"/>
</dbReference>
<reference evidence="2" key="1">
    <citation type="submission" date="2022-03" db="EMBL/GenBank/DDBJ databases">
        <authorList>
            <person name="Sayadi A."/>
        </authorList>
    </citation>
    <scope>NUCLEOTIDE SEQUENCE</scope>
</reference>
<dbReference type="OrthoDB" id="6159213at2759"/>
<evidence type="ECO:0000256" key="1">
    <source>
        <dbReference type="SAM" id="MobiDB-lite"/>
    </source>
</evidence>
<protein>
    <submittedName>
        <fullName evidence="2">Uncharacterized protein</fullName>
    </submittedName>
</protein>